<name>A0A7S2XEQ1_9EUKA</name>
<evidence type="ECO:0000259" key="1">
    <source>
        <dbReference type="Pfam" id="PF18599"/>
    </source>
</evidence>
<dbReference type="InterPro" id="IPR040703">
    <property type="entry name" value="LCIB/C_CA"/>
</dbReference>
<organism evidence="2">
    <name type="scientific">Lotharella oceanica</name>
    <dbReference type="NCBI Taxonomy" id="641309"/>
    <lineage>
        <taxon>Eukaryota</taxon>
        <taxon>Sar</taxon>
        <taxon>Rhizaria</taxon>
        <taxon>Cercozoa</taxon>
        <taxon>Chlorarachniophyceae</taxon>
        <taxon>Lotharella</taxon>
    </lineage>
</organism>
<evidence type="ECO:0000313" key="2">
    <source>
        <dbReference type="EMBL" id="CAD9769163.1"/>
    </source>
</evidence>
<protein>
    <recommendedName>
        <fullName evidence="1">Limiting CO2-inducible protein B/C beta carbonyic anhydrase domain-containing protein</fullName>
    </recommendedName>
</protein>
<feature type="domain" description="Limiting CO2-inducible protein B/C beta carbonyic anhydrase" evidence="1">
    <location>
        <begin position="53"/>
        <end position="269"/>
    </location>
</feature>
<dbReference type="AlphaFoldDB" id="A0A7S2XEQ1"/>
<proteinExistence type="predicted"/>
<sequence length="303" mass="33685">MGAGQCRPSKGYKNNGKANLDRDAHVIKHGTSTIDPRCKRAIRKHFPGAHRADIVLRTTRAVFKKHGFNEDNTLFASSTCPDEINCVIDDFSLIWGEHFSLGGLAGLPFTGKTGFSAFSHHVPEDDGRLLIFFAPHIGVASDGKTGRVHRLGIAKQTTACGSCIAAQNTALKGTRCKPCDDHDGPIGDYQQSVVTEIVTDFIEENKSRLEKVEGDMNVKVTESLYDRIKEEILKIIPDDFKKPIALIGGILINTDYGNRQHDYILVKDLLIRKKNNKFVSLEKELEDALDEPRFNRLVYHDAA</sequence>
<dbReference type="EMBL" id="HBHP01021115">
    <property type="protein sequence ID" value="CAD9769163.1"/>
    <property type="molecule type" value="Transcribed_RNA"/>
</dbReference>
<dbReference type="PANTHER" id="PTHR38016:SF1">
    <property type="entry name" value="LIMITING CO2-INDUCIBLE PROTEIN B_C BETA CARBONYIC ANHYDRASE DOMAIN-CONTAINING PROTEIN"/>
    <property type="match status" value="1"/>
</dbReference>
<gene>
    <name evidence="2" type="ORF">LSP00402_LOCUS13145</name>
</gene>
<accession>A0A7S2XEQ1</accession>
<dbReference type="PANTHER" id="PTHR38016">
    <property type="entry name" value="UNNAMED PRODUCT"/>
    <property type="match status" value="1"/>
</dbReference>
<reference evidence="2" key="1">
    <citation type="submission" date="2021-01" db="EMBL/GenBank/DDBJ databases">
        <authorList>
            <person name="Corre E."/>
            <person name="Pelletier E."/>
            <person name="Niang G."/>
            <person name="Scheremetjew M."/>
            <person name="Finn R."/>
            <person name="Kale V."/>
            <person name="Holt S."/>
            <person name="Cochrane G."/>
            <person name="Meng A."/>
            <person name="Brown T."/>
            <person name="Cohen L."/>
        </authorList>
    </citation>
    <scope>NUCLEOTIDE SEQUENCE</scope>
    <source>
        <strain evidence="2">CCMP622</strain>
    </source>
</reference>
<dbReference type="Pfam" id="PF18599">
    <property type="entry name" value="LCIB_C_CA"/>
    <property type="match status" value="1"/>
</dbReference>